<dbReference type="GO" id="GO:0003677">
    <property type="term" value="F:DNA binding"/>
    <property type="evidence" value="ECO:0007669"/>
    <property type="project" value="InterPro"/>
</dbReference>
<feature type="domain" description="Recombinase" evidence="2">
    <location>
        <begin position="167"/>
        <end position="311"/>
    </location>
</feature>
<dbReference type="PANTHER" id="PTHR30461:SF23">
    <property type="entry name" value="DNA RECOMBINASE-RELATED"/>
    <property type="match status" value="1"/>
</dbReference>
<dbReference type="InterPro" id="IPR050639">
    <property type="entry name" value="SSR_resolvase"/>
</dbReference>
<dbReference type="PROSITE" id="PS51736">
    <property type="entry name" value="RECOMBINASES_3"/>
    <property type="match status" value="1"/>
</dbReference>
<evidence type="ECO:0000313" key="3">
    <source>
        <dbReference type="EMBL" id="GGC17217.1"/>
    </source>
</evidence>
<dbReference type="PROSITE" id="PS51737">
    <property type="entry name" value="RECOMBINASE_DNA_BIND"/>
    <property type="match status" value="1"/>
</dbReference>
<dbReference type="AlphaFoldDB" id="A0A916TVY4"/>
<dbReference type="GO" id="GO:0000150">
    <property type="term" value="F:DNA strand exchange activity"/>
    <property type="evidence" value="ECO:0007669"/>
    <property type="project" value="InterPro"/>
</dbReference>
<dbReference type="InterPro" id="IPR036162">
    <property type="entry name" value="Resolvase-like_N_sf"/>
</dbReference>
<comment type="caution">
    <text evidence="3">The sequence shown here is derived from an EMBL/GenBank/DDBJ whole genome shotgun (WGS) entry which is preliminary data.</text>
</comment>
<dbReference type="Gene3D" id="3.40.50.1390">
    <property type="entry name" value="Resolvase, N-terminal catalytic domain"/>
    <property type="match status" value="1"/>
</dbReference>
<feature type="domain" description="Resolvase/invertase-type recombinase catalytic" evidence="1">
    <location>
        <begin position="12"/>
        <end position="160"/>
    </location>
</feature>
<dbReference type="Pfam" id="PF00239">
    <property type="entry name" value="Resolvase"/>
    <property type="match status" value="1"/>
</dbReference>
<reference evidence="3" key="2">
    <citation type="submission" date="2020-09" db="EMBL/GenBank/DDBJ databases">
        <authorList>
            <person name="Sun Q."/>
            <person name="Zhou Y."/>
        </authorList>
    </citation>
    <scope>NUCLEOTIDE SEQUENCE</scope>
    <source>
        <strain evidence="3">CGMCC 1.15095</strain>
    </source>
</reference>
<protein>
    <submittedName>
        <fullName evidence="3">DNA recombinase</fullName>
    </submittedName>
</protein>
<name>A0A916TVY4_9SPHN</name>
<dbReference type="PANTHER" id="PTHR30461">
    <property type="entry name" value="DNA-INVERTASE FROM LAMBDOID PROPHAGE"/>
    <property type="match status" value="1"/>
</dbReference>
<dbReference type="CDD" id="cd00338">
    <property type="entry name" value="Ser_Recombinase"/>
    <property type="match status" value="1"/>
</dbReference>
<dbReference type="Pfam" id="PF07508">
    <property type="entry name" value="Recombinase"/>
    <property type="match status" value="1"/>
</dbReference>
<dbReference type="InterPro" id="IPR025827">
    <property type="entry name" value="Zn_ribbon_recom_dom"/>
</dbReference>
<evidence type="ECO:0000313" key="4">
    <source>
        <dbReference type="Proteomes" id="UP000608154"/>
    </source>
</evidence>
<dbReference type="InterPro" id="IPR038109">
    <property type="entry name" value="DNA_bind_recomb_sf"/>
</dbReference>
<keyword evidence="4" id="KW-1185">Reference proteome</keyword>
<dbReference type="InterPro" id="IPR011109">
    <property type="entry name" value="DNA_bind_recombinase_dom"/>
</dbReference>
<reference evidence="3" key="1">
    <citation type="journal article" date="2014" name="Int. J. Syst. Evol. Microbiol.">
        <title>Complete genome sequence of Corynebacterium casei LMG S-19264T (=DSM 44701T), isolated from a smear-ripened cheese.</title>
        <authorList>
            <consortium name="US DOE Joint Genome Institute (JGI-PGF)"/>
            <person name="Walter F."/>
            <person name="Albersmeier A."/>
            <person name="Kalinowski J."/>
            <person name="Ruckert C."/>
        </authorList>
    </citation>
    <scope>NUCLEOTIDE SEQUENCE</scope>
    <source>
        <strain evidence="3">CGMCC 1.15095</strain>
    </source>
</reference>
<dbReference type="SUPFAM" id="SSF53041">
    <property type="entry name" value="Resolvase-like"/>
    <property type="match status" value="1"/>
</dbReference>
<evidence type="ECO:0000259" key="2">
    <source>
        <dbReference type="PROSITE" id="PS51737"/>
    </source>
</evidence>
<dbReference type="EMBL" id="BMHK01000081">
    <property type="protein sequence ID" value="GGC17217.1"/>
    <property type="molecule type" value="Genomic_DNA"/>
</dbReference>
<proteinExistence type="predicted"/>
<gene>
    <name evidence="3" type="ORF">GCM10011494_40100</name>
</gene>
<dbReference type="Proteomes" id="UP000608154">
    <property type="component" value="Unassembled WGS sequence"/>
</dbReference>
<dbReference type="Gene3D" id="3.90.1750.20">
    <property type="entry name" value="Putative Large Serine Recombinase, Chain B, Domain 2"/>
    <property type="match status" value="1"/>
</dbReference>
<organism evidence="3 4">
    <name type="scientific">Novosphingobium endophyticum</name>
    <dbReference type="NCBI Taxonomy" id="1955250"/>
    <lineage>
        <taxon>Bacteria</taxon>
        <taxon>Pseudomonadati</taxon>
        <taxon>Pseudomonadota</taxon>
        <taxon>Alphaproteobacteria</taxon>
        <taxon>Sphingomonadales</taxon>
        <taxon>Sphingomonadaceae</taxon>
        <taxon>Novosphingobium</taxon>
    </lineage>
</organism>
<dbReference type="RefSeq" id="WP_188773333.1">
    <property type="nucleotide sequence ID" value="NZ_BMHK01000081.1"/>
</dbReference>
<dbReference type="SMART" id="SM00857">
    <property type="entry name" value="Resolvase"/>
    <property type="match status" value="1"/>
</dbReference>
<dbReference type="InterPro" id="IPR006119">
    <property type="entry name" value="Resolv_N"/>
</dbReference>
<evidence type="ECO:0000259" key="1">
    <source>
        <dbReference type="PROSITE" id="PS51736"/>
    </source>
</evidence>
<accession>A0A916TVY4</accession>
<sequence>MNKITAEHLQRSACVYVRQSTPDQLVHNRESQRRQYALADRARQLGWMAVEIIDDDLGRSGGGIARPGFERLLAAICDARVGAVLAIEASRLARNGRDWHTLIEFCGLVGTIIVDEDGIYDPRHPNDRLLLGMKGTMSELELSLFRQRSQEALRQKARRGALVLGVAAGYVKVGRDRIEKNPDRRVQEAIGLVFEKFAEFKSARQVHIWLRDEGIELPVKSRRGEAHGIVWRLPAYNIVHGILTNPIYAGAYAFGRTTSQVSVVDGRKRIRRGVHKPMAEWDVLIKDHHAAYIAWDEFESNLKAIASNATGMSNALARGAAREGELLLPGLLRCGHCGRKLYVHYSGKLGRYHCSGARLNHGTARCISVSGLSIDAAIANEVLQVLKPVGIEAAVKAIETQSSETTAGERQQELSLQQARYEATHARRQYDAVDPANRLVAGELERRWNEALQAVTKIEAEIADMVARRPPPLGEQEREQLMALGADLERAWLHPAATPATRKRILRTALSEVIVRRDGAIIHAVLHWQGGDHTELKVKQRLNAAGRHNPRIPDDTIALMRELARLMPDRQIALLLNRIKVATGNGNAWTQGRVRGFRNHHEIACFREEEWTERGEITLNEAAKIIGVCNMTALRMLRRGTITGRQVCPGAPWVIKAADLAGLSRRKLLAAPLTSNPDQQVFAFQ</sequence>
<dbReference type="Pfam" id="PF13408">
    <property type="entry name" value="Zn_ribbon_recom"/>
    <property type="match status" value="1"/>
</dbReference>